<keyword evidence="2" id="KW-1185">Reference proteome</keyword>
<organism evidence="1 2">
    <name type="scientific">Ceratopteris richardii</name>
    <name type="common">Triangle waterfern</name>
    <dbReference type="NCBI Taxonomy" id="49495"/>
    <lineage>
        <taxon>Eukaryota</taxon>
        <taxon>Viridiplantae</taxon>
        <taxon>Streptophyta</taxon>
        <taxon>Embryophyta</taxon>
        <taxon>Tracheophyta</taxon>
        <taxon>Polypodiopsida</taxon>
        <taxon>Polypodiidae</taxon>
        <taxon>Polypodiales</taxon>
        <taxon>Pteridineae</taxon>
        <taxon>Pteridaceae</taxon>
        <taxon>Parkerioideae</taxon>
        <taxon>Ceratopteris</taxon>
    </lineage>
</organism>
<evidence type="ECO:0000313" key="1">
    <source>
        <dbReference type="EMBL" id="KAH7428714.1"/>
    </source>
</evidence>
<accession>A0A8T2U5H3</accession>
<evidence type="ECO:0000313" key="2">
    <source>
        <dbReference type="Proteomes" id="UP000825935"/>
    </source>
</evidence>
<dbReference type="Proteomes" id="UP000825935">
    <property type="component" value="Chromosome 9"/>
</dbReference>
<comment type="caution">
    <text evidence="1">The sequence shown here is derived from an EMBL/GenBank/DDBJ whole genome shotgun (WGS) entry which is preliminary data.</text>
</comment>
<protein>
    <submittedName>
        <fullName evidence="1">Uncharacterized protein</fullName>
    </submittedName>
</protein>
<gene>
    <name evidence="1" type="ORF">KP509_09G014000</name>
</gene>
<name>A0A8T2U5H3_CERRI</name>
<dbReference type="AlphaFoldDB" id="A0A8T2U5H3"/>
<reference evidence="1" key="1">
    <citation type="submission" date="2021-08" db="EMBL/GenBank/DDBJ databases">
        <title>WGS assembly of Ceratopteris richardii.</title>
        <authorList>
            <person name="Marchant D.B."/>
            <person name="Chen G."/>
            <person name="Jenkins J."/>
            <person name="Shu S."/>
            <person name="Leebens-Mack J."/>
            <person name="Grimwood J."/>
            <person name="Schmutz J."/>
            <person name="Soltis P."/>
            <person name="Soltis D."/>
            <person name="Chen Z.-H."/>
        </authorList>
    </citation>
    <scope>NUCLEOTIDE SEQUENCE</scope>
    <source>
        <strain evidence="1">Whitten #5841</strain>
        <tissue evidence="1">Leaf</tissue>
    </source>
</reference>
<sequence length="56" mass="6470">MHPCEGIAINFAEWPMQKSAYSMVRSKASTQRLGLPVVRFRLQRNMPKVFLGFKKS</sequence>
<proteinExistence type="predicted"/>
<dbReference type="EMBL" id="CM035414">
    <property type="protein sequence ID" value="KAH7428714.1"/>
    <property type="molecule type" value="Genomic_DNA"/>
</dbReference>